<organism evidence="4 5">
    <name type="scientific">Actinomadura craniellae</name>
    <dbReference type="NCBI Taxonomy" id="2231787"/>
    <lineage>
        <taxon>Bacteria</taxon>
        <taxon>Bacillati</taxon>
        <taxon>Actinomycetota</taxon>
        <taxon>Actinomycetes</taxon>
        <taxon>Streptosporangiales</taxon>
        <taxon>Thermomonosporaceae</taxon>
        <taxon>Actinomadura</taxon>
    </lineage>
</organism>
<keyword evidence="1" id="KW-0560">Oxidoreductase</keyword>
<evidence type="ECO:0000256" key="1">
    <source>
        <dbReference type="ARBA" id="ARBA00023002"/>
    </source>
</evidence>
<gene>
    <name evidence="4" type="ORF">DPM19_23105</name>
</gene>
<dbReference type="InterPro" id="IPR012349">
    <property type="entry name" value="Split_barrel_FMN-bd"/>
</dbReference>
<dbReference type="GO" id="GO:0016627">
    <property type="term" value="F:oxidoreductase activity, acting on the CH-CH group of donors"/>
    <property type="evidence" value="ECO:0007669"/>
    <property type="project" value="TreeGrafter"/>
</dbReference>
<protein>
    <submittedName>
        <fullName evidence="4">PPOX class F420-dependent oxidoreductase</fullName>
    </submittedName>
</protein>
<dbReference type="InterPro" id="IPR011576">
    <property type="entry name" value="Pyridox_Oxase_N"/>
</dbReference>
<comment type="caution">
    <text evidence="4">The sequence shown here is derived from an EMBL/GenBank/DDBJ whole genome shotgun (WGS) entry which is preliminary data.</text>
</comment>
<evidence type="ECO:0000259" key="3">
    <source>
        <dbReference type="Pfam" id="PF01243"/>
    </source>
</evidence>
<dbReference type="NCBIfam" id="TIGR04023">
    <property type="entry name" value="PPOX_MSMEG_5819"/>
    <property type="match status" value="1"/>
</dbReference>
<dbReference type="EMBL" id="QLYX01000011">
    <property type="protein sequence ID" value="RAY12901.1"/>
    <property type="molecule type" value="Genomic_DNA"/>
</dbReference>
<accession>A0A365H1E6</accession>
<dbReference type="SUPFAM" id="SSF50475">
    <property type="entry name" value="FMN-binding split barrel"/>
    <property type="match status" value="1"/>
</dbReference>
<dbReference type="InterPro" id="IPR024031">
    <property type="entry name" value="MSMEG_5819/OxyR"/>
</dbReference>
<dbReference type="OrthoDB" id="3693562at2"/>
<proteinExistence type="predicted"/>
<dbReference type="GO" id="GO:0005829">
    <property type="term" value="C:cytosol"/>
    <property type="evidence" value="ECO:0007669"/>
    <property type="project" value="TreeGrafter"/>
</dbReference>
<evidence type="ECO:0000313" key="4">
    <source>
        <dbReference type="EMBL" id="RAY12901.1"/>
    </source>
</evidence>
<name>A0A365H1E6_9ACTN</name>
<dbReference type="InterPro" id="IPR052019">
    <property type="entry name" value="F420H2_bilvrd_red/Heme_oxyg"/>
</dbReference>
<dbReference type="Pfam" id="PF01243">
    <property type="entry name" value="PNPOx_N"/>
    <property type="match status" value="1"/>
</dbReference>
<dbReference type="Gene3D" id="2.30.110.10">
    <property type="entry name" value="Electron Transport, Fmn-binding Protein, Chain A"/>
    <property type="match status" value="1"/>
</dbReference>
<dbReference type="RefSeq" id="WP_111870089.1">
    <property type="nucleotide sequence ID" value="NZ_QLYX01000011.1"/>
</dbReference>
<dbReference type="Proteomes" id="UP000251891">
    <property type="component" value="Unassembled WGS sequence"/>
</dbReference>
<evidence type="ECO:0000256" key="2">
    <source>
        <dbReference type="SAM" id="MobiDB-lite"/>
    </source>
</evidence>
<reference evidence="4 5" key="1">
    <citation type="submission" date="2018-06" db="EMBL/GenBank/DDBJ databases">
        <title>Actinomadura craniellae sp. nov. isolated from marine sponge Craniella sp.</title>
        <authorList>
            <person name="Li L."/>
            <person name="Xu Q.H."/>
            <person name="Lin H.W."/>
            <person name="Lu Y.H."/>
        </authorList>
    </citation>
    <scope>NUCLEOTIDE SEQUENCE [LARGE SCALE GENOMIC DNA]</scope>
    <source>
        <strain evidence="4 5">LHW63021</strain>
    </source>
</reference>
<evidence type="ECO:0000313" key="5">
    <source>
        <dbReference type="Proteomes" id="UP000251891"/>
    </source>
</evidence>
<feature type="domain" description="Pyridoxamine 5'-phosphate oxidase N-terminal" evidence="3">
    <location>
        <begin position="6"/>
        <end position="109"/>
    </location>
</feature>
<dbReference type="GO" id="GO:0070967">
    <property type="term" value="F:coenzyme F420 binding"/>
    <property type="evidence" value="ECO:0007669"/>
    <property type="project" value="TreeGrafter"/>
</dbReference>
<dbReference type="PANTHER" id="PTHR35176">
    <property type="entry name" value="HEME OXYGENASE HI_0854-RELATED"/>
    <property type="match status" value="1"/>
</dbReference>
<dbReference type="PANTHER" id="PTHR35176:SF6">
    <property type="entry name" value="HEME OXYGENASE HI_0854-RELATED"/>
    <property type="match status" value="1"/>
</dbReference>
<feature type="region of interest" description="Disordered" evidence="2">
    <location>
        <begin position="66"/>
        <end position="85"/>
    </location>
</feature>
<sequence>MVFTAAERDYLGIHRRGHLATIGPGGAPQVKPIAYILTGDAIDIGGPNLTDSRKYRNIQADPRVSFALDDEAEEPVGPGGQTGRGLEIRGTAELLVLEDELLPGFSRDVIRVHPRRIIAWNIDGPGPNIRNADGTGSATAG</sequence>
<keyword evidence="5" id="KW-1185">Reference proteome</keyword>
<dbReference type="AlphaFoldDB" id="A0A365H1E6"/>